<accession>A0A2T4DNI4</accession>
<dbReference type="Proteomes" id="UP000240608">
    <property type="component" value="Unassembled WGS sequence"/>
</dbReference>
<evidence type="ECO:0008006" key="3">
    <source>
        <dbReference type="Google" id="ProtNLM"/>
    </source>
</evidence>
<proteinExistence type="predicted"/>
<dbReference type="AlphaFoldDB" id="A0A2T4DNI4"/>
<protein>
    <recommendedName>
        <fullName evidence="3">Collagen-like protein</fullName>
    </recommendedName>
</protein>
<name>A0A2T4DNI4_9BACT</name>
<dbReference type="EMBL" id="PYVU01000110">
    <property type="protein sequence ID" value="PTB95362.1"/>
    <property type="molecule type" value="Genomic_DNA"/>
</dbReference>
<evidence type="ECO:0000313" key="1">
    <source>
        <dbReference type="EMBL" id="PTB95362.1"/>
    </source>
</evidence>
<comment type="caution">
    <text evidence="1">The sequence shown here is derived from an EMBL/GenBank/DDBJ whole genome shotgun (WGS) entry which is preliminary data.</text>
</comment>
<evidence type="ECO:0000313" key="2">
    <source>
        <dbReference type="Proteomes" id="UP000240608"/>
    </source>
</evidence>
<organism evidence="1 2">
    <name type="scientific">Marivirga lumbricoides</name>
    <dbReference type="NCBI Taxonomy" id="1046115"/>
    <lineage>
        <taxon>Bacteria</taxon>
        <taxon>Pseudomonadati</taxon>
        <taxon>Bacteroidota</taxon>
        <taxon>Cytophagia</taxon>
        <taxon>Cytophagales</taxon>
        <taxon>Marivirgaceae</taxon>
        <taxon>Marivirga</taxon>
    </lineage>
</organism>
<gene>
    <name evidence="1" type="ORF">C9994_11365</name>
</gene>
<dbReference type="Gene3D" id="1.20.5.320">
    <property type="entry name" value="6-Phosphogluconate Dehydrogenase, domain 3"/>
    <property type="match status" value="1"/>
</dbReference>
<sequence length="206" mass="23527">MLFGYLSLHQIEEAMKNLFHNFQILLLATFLITSCTFNGNDGAPGPRGPQGPPGQDGEEFVAIAYEFPPVSFNENNDYGVTLLYDEVDLPFIFESDKALAFLLSGVDDRGYDIWSPLPQTRFNEVGTYVYNYDFTLVDVFVYLDADFRKGLFIPEETDDKIFRVIIIPARATQRSAEPVDYDNYYAVMEHYGLKESNVKKLQNEPQ</sequence>
<reference evidence="1 2" key="1">
    <citation type="submission" date="2018-03" db="EMBL/GenBank/DDBJ databases">
        <title>Cross-interface Injection: A General Nanoliter Liquid Handling Method Applied to Single Cells Genome Amplification Automated Nanoliter Liquid Handling Applied to Single Cell Multiple Displacement Amplification.</title>
        <authorList>
            <person name="Yun J."/>
            <person name="Xu P."/>
            <person name="Xu J."/>
            <person name="Dai X."/>
            <person name="Wang Y."/>
            <person name="Zheng X."/>
            <person name="Cao C."/>
            <person name="Yi Q."/>
            <person name="Zhu Y."/>
            <person name="Wang L."/>
            <person name="Dong Z."/>
            <person name="Huang Y."/>
            <person name="Huang L."/>
            <person name="Du W."/>
        </authorList>
    </citation>
    <scope>NUCLEOTIDE SEQUENCE [LARGE SCALE GENOMIC DNA]</scope>
    <source>
        <strain evidence="1 2">Z-D1-2</strain>
    </source>
</reference>